<dbReference type="EMBL" id="KN716517">
    <property type="protein sequence ID" value="KJH43900.1"/>
    <property type="molecule type" value="Genomic_DNA"/>
</dbReference>
<dbReference type="PANTHER" id="PTHR15835:SF6">
    <property type="entry name" value="ZINC FINGER C3HC-TYPE PROTEIN 1"/>
    <property type="match status" value="1"/>
</dbReference>
<accession>A0A0D8XGW6</accession>
<reference evidence="4 5" key="1">
    <citation type="submission" date="2013-11" db="EMBL/GenBank/DDBJ databases">
        <title>Draft genome of the bovine lungworm Dictyocaulus viviparus.</title>
        <authorList>
            <person name="Mitreva M."/>
        </authorList>
    </citation>
    <scope>NUCLEOTIDE SEQUENCE [LARGE SCALE GENOMIC DNA]</scope>
    <source>
        <strain evidence="4 5">HannoverDv2000</strain>
    </source>
</reference>
<name>A0A0D8XGW6_DICVI</name>
<keyword evidence="5" id="KW-1185">Reference proteome</keyword>
<dbReference type="AlphaFoldDB" id="A0A0D8XGW6"/>
<dbReference type="GO" id="GO:0005634">
    <property type="term" value="C:nucleus"/>
    <property type="evidence" value="ECO:0007669"/>
    <property type="project" value="UniProtKB-SubCell"/>
</dbReference>
<dbReference type="PANTHER" id="PTHR15835">
    <property type="entry name" value="NUCLEAR-INTERACTING PARTNER OF ALK"/>
    <property type="match status" value="1"/>
</dbReference>
<dbReference type="Proteomes" id="UP000053766">
    <property type="component" value="Unassembled WGS sequence"/>
</dbReference>
<evidence type="ECO:0000256" key="2">
    <source>
        <dbReference type="ARBA" id="ARBA00023242"/>
    </source>
</evidence>
<evidence type="ECO:0000313" key="5">
    <source>
        <dbReference type="Proteomes" id="UP000053766"/>
    </source>
</evidence>
<comment type="subcellular location">
    <subcellularLocation>
        <location evidence="1">Nucleus</location>
    </subcellularLocation>
</comment>
<dbReference type="OrthoDB" id="5788149at2759"/>
<reference evidence="5" key="2">
    <citation type="journal article" date="2016" name="Sci. Rep.">
        <title>Dictyocaulus viviparus genome, variome and transcriptome elucidate lungworm biology and support future intervention.</title>
        <authorList>
            <person name="McNulty S.N."/>
            <person name="Strube C."/>
            <person name="Rosa B.A."/>
            <person name="Martin J.C."/>
            <person name="Tyagi R."/>
            <person name="Choi Y.J."/>
            <person name="Wang Q."/>
            <person name="Hallsworth Pepin K."/>
            <person name="Zhang X."/>
            <person name="Ozersky P."/>
            <person name="Wilson R.K."/>
            <person name="Sternberg P.W."/>
            <person name="Gasser R.B."/>
            <person name="Mitreva M."/>
        </authorList>
    </citation>
    <scope>NUCLEOTIDE SEQUENCE [LARGE SCALE GENOMIC DNA]</scope>
    <source>
        <strain evidence="5">HannoverDv2000</strain>
    </source>
</reference>
<evidence type="ECO:0000256" key="1">
    <source>
        <dbReference type="ARBA" id="ARBA00004123"/>
    </source>
</evidence>
<dbReference type="STRING" id="29172.A0A0D8XGW6"/>
<feature type="domain" description="C3HC-type" evidence="3">
    <location>
        <begin position="63"/>
        <end position="150"/>
    </location>
</feature>
<sequence>MLSLINRTNMDGETSGSQTITEKPFEVLLRAKRKACEELSLLTQTISSVSSKRSKICLESFSTYKTLVKSYKLDLWAGNEISPRELAVHGWKCTAKNQVQCIACKQFLCTAMPKITDVDVDVYNRCLRRIRERILGSHVLTCLYRSKPIEFKHDVDESFLNNVLWPRISTYNMDGLVLNMTIPDDVVKYIKETKFSPSQEAVVAASLGWSVEIESIVGQKQFVAVCEYCAKNFILGHIAFDPIKTHRRWCPVLDVNEDSDIPLWTIIYRRITPAVQNTSSPVTTKEIERAKRTLDRSLSVIAR</sequence>
<dbReference type="InterPro" id="IPR012935">
    <property type="entry name" value="NuBaID_N"/>
</dbReference>
<proteinExistence type="predicted"/>
<dbReference type="SUPFAM" id="SSF57924">
    <property type="entry name" value="Inhibitor of apoptosis (IAP) repeat"/>
    <property type="match status" value="1"/>
</dbReference>
<dbReference type="Pfam" id="PF07967">
    <property type="entry name" value="zf-C3HC"/>
    <property type="match status" value="1"/>
</dbReference>
<dbReference type="GO" id="GO:0008270">
    <property type="term" value="F:zinc ion binding"/>
    <property type="evidence" value="ECO:0007669"/>
    <property type="project" value="InterPro"/>
</dbReference>
<keyword evidence="2" id="KW-0539">Nucleus</keyword>
<protein>
    <submittedName>
        <fullName evidence="4">C3HC zinc finger-like protein</fullName>
    </submittedName>
</protein>
<organism evidence="4 5">
    <name type="scientific">Dictyocaulus viviparus</name>
    <name type="common">Bovine lungworm</name>
    <dbReference type="NCBI Taxonomy" id="29172"/>
    <lineage>
        <taxon>Eukaryota</taxon>
        <taxon>Metazoa</taxon>
        <taxon>Ecdysozoa</taxon>
        <taxon>Nematoda</taxon>
        <taxon>Chromadorea</taxon>
        <taxon>Rhabditida</taxon>
        <taxon>Rhabditina</taxon>
        <taxon>Rhabditomorpha</taxon>
        <taxon>Strongyloidea</taxon>
        <taxon>Metastrongylidae</taxon>
        <taxon>Dictyocaulus</taxon>
    </lineage>
</organism>
<evidence type="ECO:0000259" key="3">
    <source>
        <dbReference type="Pfam" id="PF07967"/>
    </source>
</evidence>
<evidence type="ECO:0000313" key="4">
    <source>
        <dbReference type="EMBL" id="KJH43900.1"/>
    </source>
</evidence>
<gene>
    <name evidence="4" type="ORF">DICVIV_10085</name>
</gene>